<gene>
    <name evidence="2" type="ORF">NDU88_007980</name>
</gene>
<dbReference type="EMBL" id="JANPWB010000013">
    <property type="protein sequence ID" value="KAJ1110631.1"/>
    <property type="molecule type" value="Genomic_DNA"/>
</dbReference>
<feature type="coiled-coil region" evidence="1">
    <location>
        <begin position="108"/>
        <end position="155"/>
    </location>
</feature>
<evidence type="ECO:0000313" key="3">
    <source>
        <dbReference type="Proteomes" id="UP001066276"/>
    </source>
</evidence>
<evidence type="ECO:0000256" key="1">
    <source>
        <dbReference type="SAM" id="Coils"/>
    </source>
</evidence>
<name>A0AAV7N3L5_PLEWA</name>
<dbReference type="Proteomes" id="UP001066276">
    <property type="component" value="Chromosome 9"/>
</dbReference>
<dbReference type="AlphaFoldDB" id="A0AAV7N3L5"/>
<keyword evidence="3" id="KW-1185">Reference proteome</keyword>
<keyword evidence="1" id="KW-0175">Coiled coil</keyword>
<organism evidence="2 3">
    <name type="scientific">Pleurodeles waltl</name>
    <name type="common">Iberian ribbed newt</name>
    <dbReference type="NCBI Taxonomy" id="8319"/>
    <lineage>
        <taxon>Eukaryota</taxon>
        <taxon>Metazoa</taxon>
        <taxon>Chordata</taxon>
        <taxon>Craniata</taxon>
        <taxon>Vertebrata</taxon>
        <taxon>Euteleostomi</taxon>
        <taxon>Amphibia</taxon>
        <taxon>Batrachia</taxon>
        <taxon>Caudata</taxon>
        <taxon>Salamandroidea</taxon>
        <taxon>Salamandridae</taxon>
        <taxon>Pleurodelinae</taxon>
        <taxon>Pleurodeles</taxon>
    </lineage>
</organism>
<evidence type="ECO:0000313" key="2">
    <source>
        <dbReference type="EMBL" id="KAJ1110631.1"/>
    </source>
</evidence>
<comment type="caution">
    <text evidence="2">The sequence shown here is derived from an EMBL/GenBank/DDBJ whole genome shotgun (WGS) entry which is preliminary data.</text>
</comment>
<sequence>MTECRALWERAATELFDGTGHCLEVNRPNSTRSRTTSNIIKELDKAHVLELRKWWEMTLLTKYIESSRVPRGLRILILPTLSDMDPDLLEEWRIQTSDCSFKLMGTLITQAKRHMDEQIKNIEDLMKELETVSKQEEVKQLLGKMEERITKQEEEIKARKAHKFNSDKLHYEHGRIYTFARKYDTLRIKENMNVGGEMAANYSNTDISSELGSSADEAPFNKLDFQGEMCLMQMATPQTGRSRERGGGGTR</sequence>
<reference evidence="2" key="1">
    <citation type="journal article" date="2022" name="bioRxiv">
        <title>Sequencing and chromosome-scale assembly of the giantPleurodeles waltlgenome.</title>
        <authorList>
            <person name="Brown T."/>
            <person name="Elewa A."/>
            <person name="Iarovenko S."/>
            <person name="Subramanian E."/>
            <person name="Araus A.J."/>
            <person name="Petzold A."/>
            <person name="Susuki M."/>
            <person name="Suzuki K.-i.T."/>
            <person name="Hayashi T."/>
            <person name="Toyoda A."/>
            <person name="Oliveira C."/>
            <person name="Osipova E."/>
            <person name="Leigh N.D."/>
            <person name="Simon A."/>
            <person name="Yun M.H."/>
        </authorList>
    </citation>
    <scope>NUCLEOTIDE SEQUENCE</scope>
    <source>
        <strain evidence="2">20211129_DDA</strain>
        <tissue evidence="2">Liver</tissue>
    </source>
</reference>
<proteinExistence type="predicted"/>
<protein>
    <submittedName>
        <fullName evidence="2">Uncharacterized protein</fullName>
    </submittedName>
</protein>
<accession>A0AAV7N3L5</accession>